<accession>Q6F744</accession>
<feature type="domain" description="HTH asnC-type" evidence="4">
    <location>
        <begin position="7"/>
        <end position="75"/>
    </location>
</feature>
<keyword evidence="3" id="KW-0804">Transcription</keyword>
<dbReference type="Pfam" id="PF13412">
    <property type="entry name" value="HTH_24"/>
    <property type="match status" value="1"/>
</dbReference>
<dbReference type="SUPFAM" id="SSF54909">
    <property type="entry name" value="Dimeric alpha+beta barrel"/>
    <property type="match status" value="1"/>
</dbReference>
<dbReference type="InterPro" id="IPR036388">
    <property type="entry name" value="WH-like_DNA-bd_sf"/>
</dbReference>
<dbReference type="HOGENOM" id="CLU_091233_3_2_6"/>
<name>Q6F744_ACIAD</name>
<dbReference type="InterPro" id="IPR036390">
    <property type="entry name" value="WH_DNA-bd_sf"/>
</dbReference>
<dbReference type="GO" id="GO:0005829">
    <property type="term" value="C:cytosol"/>
    <property type="evidence" value="ECO:0007669"/>
    <property type="project" value="TreeGrafter"/>
</dbReference>
<dbReference type="InterPro" id="IPR019888">
    <property type="entry name" value="Tscrpt_reg_AsnC-like"/>
</dbReference>
<evidence type="ECO:0000313" key="5">
    <source>
        <dbReference type="EMBL" id="CAG70121.1"/>
    </source>
</evidence>
<evidence type="ECO:0000313" key="6">
    <source>
        <dbReference type="Proteomes" id="UP000000430"/>
    </source>
</evidence>
<dbReference type="PANTHER" id="PTHR30154">
    <property type="entry name" value="LEUCINE-RESPONSIVE REGULATORY PROTEIN"/>
    <property type="match status" value="1"/>
</dbReference>
<dbReference type="Gene3D" id="1.10.10.10">
    <property type="entry name" value="Winged helix-like DNA-binding domain superfamily/Winged helix DNA-binding domain"/>
    <property type="match status" value="1"/>
</dbReference>
<gene>
    <name evidence="5" type="ordered locus">ACIAD3472</name>
</gene>
<evidence type="ECO:0000256" key="2">
    <source>
        <dbReference type="ARBA" id="ARBA00023125"/>
    </source>
</evidence>
<dbReference type="EMBL" id="CR543861">
    <property type="protein sequence ID" value="CAG70121.1"/>
    <property type="molecule type" value="Genomic_DNA"/>
</dbReference>
<dbReference type="AlphaFoldDB" id="Q6F744"/>
<dbReference type="PANTHER" id="PTHR30154:SF55">
    <property type="entry name" value="HTH-TYPE TRANSCRIPTIONAL REGULATOR LRPB"/>
    <property type="match status" value="1"/>
</dbReference>
<evidence type="ECO:0000259" key="4">
    <source>
        <dbReference type="PROSITE" id="PS50956"/>
    </source>
</evidence>
<dbReference type="Gene3D" id="3.30.70.920">
    <property type="match status" value="1"/>
</dbReference>
<reference evidence="5 6" key="1">
    <citation type="journal article" date="2004" name="Nucleic Acids Res.">
        <title>Unique features revealed by the genome sequence of Acinetobacter sp. ADP1, a versatile and naturally transformation competent bacterium.</title>
        <authorList>
            <person name="Barbe V."/>
            <person name="Vallenet D."/>
            <person name="Fonknechten N."/>
            <person name="Kreimeyer A."/>
            <person name="Oztas S."/>
            <person name="Labarre L."/>
            <person name="Cruveiller S."/>
            <person name="Robert C."/>
            <person name="Duprat S."/>
            <person name="Wincker P."/>
            <person name="Ornston L.N."/>
            <person name="Weissenbach J."/>
            <person name="Marliere P."/>
            <person name="Cohen G.N."/>
            <person name="Medigue C."/>
        </authorList>
    </citation>
    <scope>NUCLEOTIDE SEQUENCE [LARGE SCALE GENOMIC DNA]</scope>
    <source>
        <strain evidence="6">ATCC 33305 / BD413 / ADP1</strain>
    </source>
</reference>
<dbReference type="eggNOG" id="COG1522">
    <property type="taxonomic scope" value="Bacteria"/>
</dbReference>
<dbReference type="InterPro" id="IPR000485">
    <property type="entry name" value="AsnC-type_HTH_dom"/>
</dbReference>
<dbReference type="BioCyc" id="ASP62977:ACIAD_RS15705-MONOMER"/>
<sequence length="135" mass="15734">MKKMQDLDPIDLKILALLKQDSRLSHKQIGALVHRTGQAVGARISHLIEQGVIERYTLAIAYPQKQFIQLFLNEPRFSEIENIINHFEQVDEFYKVMGNACYMVVAHFSPQELNLFIEQISKWCRYSVESVIKKI</sequence>
<dbReference type="GO" id="GO:0043565">
    <property type="term" value="F:sequence-specific DNA binding"/>
    <property type="evidence" value="ECO:0007669"/>
    <property type="project" value="InterPro"/>
</dbReference>
<keyword evidence="1" id="KW-0805">Transcription regulation</keyword>
<dbReference type="PROSITE" id="PS50956">
    <property type="entry name" value="HTH_ASNC_2"/>
    <property type="match status" value="1"/>
</dbReference>
<evidence type="ECO:0000256" key="1">
    <source>
        <dbReference type="ARBA" id="ARBA00023015"/>
    </source>
</evidence>
<dbReference type="OrthoDB" id="5476at2"/>
<organism evidence="5 6">
    <name type="scientific">Acinetobacter baylyi (strain ATCC 33305 / BD413 / ADP1)</name>
    <dbReference type="NCBI Taxonomy" id="62977"/>
    <lineage>
        <taxon>Bacteria</taxon>
        <taxon>Pseudomonadati</taxon>
        <taxon>Pseudomonadota</taxon>
        <taxon>Gammaproteobacteria</taxon>
        <taxon>Moraxellales</taxon>
        <taxon>Moraxellaceae</taxon>
        <taxon>Acinetobacter</taxon>
    </lineage>
</organism>
<dbReference type="SUPFAM" id="SSF46785">
    <property type="entry name" value="Winged helix' DNA-binding domain"/>
    <property type="match status" value="1"/>
</dbReference>
<protein>
    <submittedName>
        <fullName evidence="5">Putative transcriptional regulator (Lrp-like)</fullName>
    </submittedName>
</protein>
<proteinExistence type="predicted"/>
<dbReference type="SMART" id="SM00344">
    <property type="entry name" value="HTH_ASNC"/>
    <property type="match status" value="1"/>
</dbReference>
<dbReference type="PRINTS" id="PR00033">
    <property type="entry name" value="HTHASNC"/>
</dbReference>
<dbReference type="GO" id="GO:0043200">
    <property type="term" value="P:response to amino acid"/>
    <property type="evidence" value="ECO:0007669"/>
    <property type="project" value="TreeGrafter"/>
</dbReference>
<dbReference type="Proteomes" id="UP000000430">
    <property type="component" value="Chromosome"/>
</dbReference>
<dbReference type="KEGG" id="aci:ACIAD3472"/>
<dbReference type="InterPro" id="IPR011008">
    <property type="entry name" value="Dimeric_a/b-barrel"/>
</dbReference>
<dbReference type="STRING" id="202950.GCA_001485005_01734"/>
<keyword evidence="2" id="KW-0238">DNA-binding</keyword>
<evidence type="ECO:0000256" key="3">
    <source>
        <dbReference type="ARBA" id="ARBA00023163"/>
    </source>
</evidence>